<keyword evidence="5" id="KW-1185">Reference proteome</keyword>
<dbReference type="Gene3D" id="3.40.50.720">
    <property type="entry name" value="NAD(P)-binding Rossmann-like Domain"/>
    <property type="match status" value="1"/>
</dbReference>
<comment type="caution">
    <text evidence="4">The sequence shown here is derived from an EMBL/GenBank/DDBJ whole genome shotgun (WGS) entry which is preliminary data.</text>
</comment>
<dbReference type="PANTHER" id="PTHR43148">
    <property type="entry name" value="GLYCERALDEHYDE-3-PHOSPHATE DEHYDROGENASE 2"/>
    <property type="match status" value="1"/>
</dbReference>
<protein>
    <submittedName>
        <fullName evidence="4">Glyceraldehyde 3-phosphate dehydrogenase NAD-binding domain-containing protein</fullName>
    </submittedName>
</protein>
<dbReference type="Pfam" id="PF00044">
    <property type="entry name" value="Gp_dh_N"/>
    <property type="match status" value="1"/>
</dbReference>
<dbReference type="RefSeq" id="WP_342854548.1">
    <property type="nucleotide sequence ID" value="NZ_JBBMRA010000009.1"/>
</dbReference>
<dbReference type="InterPro" id="IPR020831">
    <property type="entry name" value="GlycerAld/Erythrose_P_DH"/>
</dbReference>
<comment type="similarity">
    <text evidence="2">Belongs to the glyceraldehyde-3-phosphate dehydrogenase family.</text>
</comment>
<dbReference type="SUPFAM" id="SSF55347">
    <property type="entry name" value="Glyceraldehyde-3-phosphate dehydrogenase-like, C-terminal domain"/>
    <property type="match status" value="1"/>
</dbReference>
<dbReference type="EMBL" id="JBBMRA010000009">
    <property type="protein sequence ID" value="MEM5536938.1"/>
    <property type="molecule type" value="Genomic_DNA"/>
</dbReference>
<sequence length="339" mass="37696">MNYRVAINGYGRIGQCVLRAIYENGLQNLFQVVAINELSDIETVTYLTRYDTTHGRFPVPVSHDGETLLINGDKIRVINESEVTDLPWAELGIDLIFECSGSFKSRNAADRHLKQGAKRLLFSQPATTDVDATIVYGLNEQLLQAEHQIVSAASCTTNCIIPVLDLLDRELGIKNGVTTTIHSAMNDQPVIDSYHQTDLRLTRSAMHSIVPVDTGLDKGIDRLLPHLEGKFQCLHIRVPTINVSMMDMSINVDKATSVDAVNQILRRASEQGALKGLLGYTEEPHASVDFNRDSRSAVVDGTQTKVSEGHLVKVVCWFDNEWGFANRMLDVARHWLQLG</sequence>
<evidence type="ECO:0000313" key="5">
    <source>
        <dbReference type="Proteomes" id="UP001449225"/>
    </source>
</evidence>
<dbReference type="Gene3D" id="3.30.360.10">
    <property type="entry name" value="Dihydrodipicolinate Reductase, domain 2"/>
    <property type="match status" value="1"/>
</dbReference>
<evidence type="ECO:0000256" key="1">
    <source>
        <dbReference type="ARBA" id="ARBA00023002"/>
    </source>
</evidence>
<accession>A0ABU9TT89</accession>
<proteinExistence type="inferred from homology"/>
<evidence type="ECO:0000313" key="4">
    <source>
        <dbReference type="EMBL" id="MEM5536938.1"/>
    </source>
</evidence>
<dbReference type="CDD" id="cd17892">
    <property type="entry name" value="GAPDH_N_E4PDH"/>
    <property type="match status" value="1"/>
</dbReference>
<dbReference type="InterPro" id="IPR020830">
    <property type="entry name" value="GlycerAld_3-P_DH_AS"/>
</dbReference>
<dbReference type="InterPro" id="IPR036291">
    <property type="entry name" value="NAD(P)-bd_dom_sf"/>
</dbReference>
<dbReference type="InterPro" id="IPR020829">
    <property type="entry name" value="GlycerAld_3-P_DH_cat"/>
</dbReference>
<feature type="domain" description="Glyceraldehyde 3-phosphate dehydrogenase NAD(P) binding" evidence="3">
    <location>
        <begin position="3"/>
        <end position="155"/>
    </location>
</feature>
<dbReference type="SMART" id="SM00846">
    <property type="entry name" value="Gp_dh_N"/>
    <property type="match status" value="1"/>
</dbReference>
<evidence type="ECO:0000259" key="3">
    <source>
        <dbReference type="SMART" id="SM00846"/>
    </source>
</evidence>
<organism evidence="4 5">
    <name type="scientific">Neptuniibacter pectenicola</name>
    <dbReference type="NCBI Taxonomy" id="1806669"/>
    <lineage>
        <taxon>Bacteria</taxon>
        <taxon>Pseudomonadati</taxon>
        <taxon>Pseudomonadota</taxon>
        <taxon>Gammaproteobacteria</taxon>
        <taxon>Oceanospirillales</taxon>
        <taxon>Oceanospirillaceae</taxon>
        <taxon>Neptuniibacter</taxon>
    </lineage>
</organism>
<keyword evidence="1" id="KW-0560">Oxidoreductase</keyword>
<dbReference type="Proteomes" id="UP001449225">
    <property type="component" value="Unassembled WGS sequence"/>
</dbReference>
<dbReference type="SUPFAM" id="SSF51735">
    <property type="entry name" value="NAD(P)-binding Rossmann-fold domains"/>
    <property type="match status" value="1"/>
</dbReference>
<gene>
    <name evidence="4" type="ORF">WNY58_11100</name>
</gene>
<reference evidence="4 5" key="1">
    <citation type="submission" date="2024-03" db="EMBL/GenBank/DDBJ databases">
        <title>Community enrichment and isolation of bacterial strains for fucoidan degradation.</title>
        <authorList>
            <person name="Sichert A."/>
        </authorList>
    </citation>
    <scope>NUCLEOTIDE SEQUENCE [LARGE SCALE GENOMIC DNA]</scope>
    <source>
        <strain evidence="4 5">AS76</strain>
    </source>
</reference>
<dbReference type="PROSITE" id="PS00071">
    <property type="entry name" value="GAPDH"/>
    <property type="match status" value="1"/>
</dbReference>
<evidence type="ECO:0000256" key="2">
    <source>
        <dbReference type="RuleBase" id="RU000397"/>
    </source>
</evidence>
<dbReference type="PRINTS" id="PR00078">
    <property type="entry name" value="G3PDHDRGNASE"/>
</dbReference>
<dbReference type="InterPro" id="IPR020828">
    <property type="entry name" value="GlycerAld_3-P_DH_NAD(P)-bd"/>
</dbReference>
<dbReference type="PIRSF" id="PIRSF000149">
    <property type="entry name" value="GAP_DH"/>
    <property type="match status" value="1"/>
</dbReference>
<dbReference type="Pfam" id="PF02800">
    <property type="entry name" value="Gp_dh_C"/>
    <property type="match status" value="1"/>
</dbReference>
<name>A0ABU9TT89_9GAMM</name>